<keyword evidence="8" id="KW-1185">Reference proteome</keyword>
<dbReference type="OrthoDB" id="9814618at2"/>
<dbReference type="CDD" id="cd03418">
    <property type="entry name" value="GRX_GRXb_1_3_like"/>
    <property type="match status" value="1"/>
</dbReference>
<gene>
    <name evidence="7" type="primary">grxC</name>
    <name evidence="7" type="ORF">DLJ53_26120</name>
</gene>
<dbReference type="InterPro" id="IPR036249">
    <property type="entry name" value="Thioredoxin-like_sf"/>
</dbReference>
<dbReference type="Proteomes" id="UP000249590">
    <property type="component" value="Unassembled WGS sequence"/>
</dbReference>
<feature type="domain" description="Glutaredoxin" evidence="6">
    <location>
        <begin position="4"/>
        <end position="63"/>
    </location>
</feature>
<dbReference type="GO" id="GO:0015038">
    <property type="term" value="F:glutathione disulfide oxidoreductase activity"/>
    <property type="evidence" value="ECO:0007669"/>
    <property type="project" value="UniProtKB-UniRule"/>
</dbReference>
<protein>
    <recommendedName>
        <fullName evidence="5">Glutaredoxin</fullName>
    </recommendedName>
</protein>
<evidence type="ECO:0000313" key="8">
    <source>
        <dbReference type="Proteomes" id="UP000249590"/>
    </source>
</evidence>
<sequence length="88" mass="9799">MVKVEVYTRDLCGFCTRAKRLLEQKGVTFTEYNASVDPGARERMVKRSGQRTFPQVFIGDVHIGGCDDLYAAERSGRLDALLTGEVAQ</sequence>
<reference evidence="7 8" key="1">
    <citation type="submission" date="2018-05" db="EMBL/GenBank/DDBJ databases">
        <title>Acuticoccus sediminis sp. nov., isolated from deep-sea sediment of Indian Ocean.</title>
        <authorList>
            <person name="Liu X."/>
            <person name="Lai Q."/>
            <person name="Du Y."/>
            <person name="Sun F."/>
            <person name="Zhang X."/>
            <person name="Wang S."/>
            <person name="Shao Z."/>
        </authorList>
    </citation>
    <scope>NUCLEOTIDE SEQUENCE [LARGE SCALE GENOMIC DNA]</scope>
    <source>
        <strain evidence="7 8">PTG4-2</strain>
    </source>
</reference>
<dbReference type="Pfam" id="PF00462">
    <property type="entry name" value="Glutaredoxin"/>
    <property type="match status" value="1"/>
</dbReference>
<dbReference type="GO" id="GO:0034599">
    <property type="term" value="P:cellular response to oxidative stress"/>
    <property type="evidence" value="ECO:0007669"/>
    <property type="project" value="TreeGrafter"/>
</dbReference>
<evidence type="ECO:0000256" key="2">
    <source>
        <dbReference type="ARBA" id="ARBA00007787"/>
    </source>
</evidence>
<dbReference type="GO" id="GO:0005737">
    <property type="term" value="C:cytoplasm"/>
    <property type="evidence" value="ECO:0007669"/>
    <property type="project" value="TreeGrafter"/>
</dbReference>
<dbReference type="InterPro" id="IPR014025">
    <property type="entry name" value="Glutaredoxin_subgr"/>
</dbReference>
<keyword evidence="5" id="KW-0963">Cytoplasm</keyword>
<proteinExistence type="inferred from homology"/>
<accession>A0A8B2NN99</accession>
<evidence type="ECO:0000256" key="5">
    <source>
        <dbReference type="RuleBase" id="RU364065"/>
    </source>
</evidence>
<dbReference type="PANTHER" id="PTHR45694">
    <property type="entry name" value="GLUTAREDOXIN 2"/>
    <property type="match status" value="1"/>
</dbReference>
<keyword evidence="3 5" id="KW-0813">Transport</keyword>
<keyword evidence="5" id="KW-0676">Redox-active center</keyword>
<dbReference type="SUPFAM" id="SSF52833">
    <property type="entry name" value="Thioredoxin-like"/>
    <property type="match status" value="1"/>
</dbReference>
<evidence type="ECO:0000313" key="7">
    <source>
        <dbReference type="EMBL" id="RAH98197.1"/>
    </source>
</evidence>
<comment type="similarity">
    <text evidence="2 5">Belongs to the glutaredoxin family.</text>
</comment>
<comment type="function">
    <text evidence="1 5">Has a glutathione-disulfide oxidoreductase activity in the presence of NADPH and glutathione reductase. Reduces low molecular weight disulfides and proteins.</text>
</comment>
<evidence type="ECO:0000259" key="6">
    <source>
        <dbReference type="Pfam" id="PF00462"/>
    </source>
</evidence>
<organism evidence="7 8">
    <name type="scientific">Acuticoccus sediminis</name>
    <dbReference type="NCBI Taxonomy" id="2184697"/>
    <lineage>
        <taxon>Bacteria</taxon>
        <taxon>Pseudomonadati</taxon>
        <taxon>Pseudomonadota</taxon>
        <taxon>Alphaproteobacteria</taxon>
        <taxon>Hyphomicrobiales</taxon>
        <taxon>Amorphaceae</taxon>
        <taxon>Acuticoccus</taxon>
    </lineage>
</organism>
<dbReference type="PRINTS" id="PR00160">
    <property type="entry name" value="GLUTAREDOXIN"/>
</dbReference>
<dbReference type="InterPro" id="IPR011900">
    <property type="entry name" value="GRX_bact"/>
</dbReference>
<dbReference type="EMBL" id="QHHQ01000007">
    <property type="protein sequence ID" value="RAH98197.1"/>
    <property type="molecule type" value="Genomic_DNA"/>
</dbReference>
<evidence type="ECO:0000256" key="1">
    <source>
        <dbReference type="ARBA" id="ARBA00002549"/>
    </source>
</evidence>
<dbReference type="GO" id="GO:0045454">
    <property type="term" value="P:cell redox homeostasis"/>
    <property type="evidence" value="ECO:0007669"/>
    <property type="project" value="InterPro"/>
</dbReference>
<dbReference type="PROSITE" id="PS51354">
    <property type="entry name" value="GLUTAREDOXIN_2"/>
    <property type="match status" value="1"/>
</dbReference>
<dbReference type="NCBIfam" id="TIGR02181">
    <property type="entry name" value="GRX_bact"/>
    <property type="match status" value="1"/>
</dbReference>
<name>A0A8B2NN99_9HYPH</name>
<dbReference type="Gene3D" id="3.40.30.10">
    <property type="entry name" value="Glutaredoxin"/>
    <property type="match status" value="1"/>
</dbReference>
<dbReference type="InterPro" id="IPR002109">
    <property type="entry name" value="Glutaredoxin"/>
</dbReference>
<evidence type="ECO:0000256" key="3">
    <source>
        <dbReference type="ARBA" id="ARBA00022448"/>
    </source>
</evidence>
<keyword evidence="4 5" id="KW-0249">Electron transport</keyword>
<dbReference type="AlphaFoldDB" id="A0A8B2NN99"/>
<comment type="caution">
    <text evidence="7">The sequence shown here is derived from an EMBL/GenBank/DDBJ whole genome shotgun (WGS) entry which is preliminary data.</text>
</comment>
<dbReference type="RefSeq" id="WP_111350950.1">
    <property type="nucleotide sequence ID" value="NZ_JAIWKD010000005.1"/>
</dbReference>
<evidence type="ECO:0000256" key="4">
    <source>
        <dbReference type="ARBA" id="ARBA00022982"/>
    </source>
</evidence>
<dbReference type="PANTHER" id="PTHR45694:SF18">
    <property type="entry name" value="GLUTAREDOXIN-1-RELATED"/>
    <property type="match status" value="1"/>
</dbReference>